<feature type="compositionally biased region" description="Low complexity" evidence="1">
    <location>
        <begin position="1"/>
        <end position="12"/>
    </location>
</feature>
<protein>
    <submittedName>
        <fullName evidence="2">Uncharacterized protein</fullName>
    </submittedName>
</protein>
<dbReference type="EMBL" id="WAGX01000005">
    <property type="protein sequence ID" value="KAB1438062.1"/>
    <property type="molecule type" value="Genomic_DNA"/>
</dbReference>
<feature type="compositionally biased region" description="Polar residues" evidence="1">
    <location>
        <begin position="41"/>
        <end position="51"/>
    </location>
</feature>
<evidence type="ECO:0000313" key="3">
    <source>
        <dbReference type="Proteomes" id="UP000461768"/>
    </source>
</evidence>
<reference evidence="2 3" key="1">
    <citation type="submission" date="2019-09" db="EMBL/GenBank/DDBJ databases">
        <authorList>
            <person name="Valk L.C."/>
        </authorList>
    </citation>
    <scope>NUCLEOTIDE SEQUENCE [LARGE SCALE GENOMIC DNA]</scope>
    <source>
        <strain evidence="2">GalUA</strain>
    </source>
</reference>
<feature type="compositionally biased region" description="Low complexity" evidence="1">
    <location>
        <begin position="22"/>
        <end position="32"/>
    </location>
</feature>
<dbReference type="OrthoDB" id="2067488at2"/>
<comment type="caution">
    <text evidence="2">The sequence shown here is derived from an EMBL/GenBank/DDBJ whole genome shotgun (WGS) entry which is preliminary data.</text>
</comment>
<dbReference type="Proteomes" id="UP000461768">
    <property type="component" value="Unassembled WGS sequence"/>
</dbReference>
<gene>
    <name evidence="2" type="ORF">F7O84_10880</name>
</gene>
<evidence type="ECO:0000313" key="2">
    <source>
        <dbReference type="EMBL" id="KAB1438062.1"/>
    </source>
</evidence>
<name>A0A7V7QK45_9FIRM</name>
<feature type="compositionally biased region" description="Polar residues" evidence="1">
    <location>
        <begin position="253"/>
        <end position="276"/>
    </location>
</feature>
<dbReference type="RefSeq" id="WP_151144855.1">
    <property type="nucleotide sequence ID" value="NZ_WAGX01000005.1"/>
</dbReference>
<feature type="region of interest" description="Disordered" evidence="1">
    <location>
        <begin position="1"/>
        <end position="63"/>
    </location>
</feature>
<feature type="region of interest" description="Disordered" evidence="1">
    <location>
        <begin position="230"/>
        <end position="276"/>
    </location>
</feature>
<keyword evidence="3" id="KW-1185">Reference proteome</keyword>
<proteinExistence type="predicted"/>
<sequence>MITGGSKSNSSATGGGSGGSRTGATGSYNSSGQSGGGYTDPFTNYLANQSDDAPPVDPVTQSLQNRYGGASVTNVTSSYAYVDGKLVTAMSDNEHKMCLDAKKIQTKVKNAVNGMPEPVKQLATFLGGFADSVLKNVYSIDIGTEPYSKTYQTTYNKGEITGDIVSMLLGLITAASGASTMQKGAGITLVSTATGQIEISGAGAGIMVLGATETAAGIKISISASKKLGEDISKGDSETGKNGTYEKADYHGKTNNSVKNKAPNNGQEALDNSVSIGKNTTRRVGISDGEIVVFDETTKGVFHGHVRSWSELSEPMKAALKKAGMVTKKGKIIK</sequence>
<feature type="compositionally biased region" description="Basic and acidic residues" evidence="1">
    <location>
        <begin position="230"/>
        <end position="252"/>
    </location>
</feature>
<accession>A0A7V7QK45</accession>
<dbReference type="CDD" id="cd20695">
    <property type="entry name" value="CdiA-CT_5T87E_Ct"/>
    <property type="match status" value="1"/>
</dbReference>
<reference evidence="2 3" key="2">
    <citation type="submission" date="2020-02" db="EMBL/GenBank/DDBJ databases">
        <title>Candidatus Galacturonibacter soehngenii shows hetero-acetogenic catabolism of galacturonic acid but lacks a canonical carbon monoxide dehydrogenase/acetyl-CoA synthase complex.</title>
        <authorList>
            <person name="Diender M."/>
            <person name="Stouten G.R."/>
            <person name="Petersen J.F."/>
            <person name="Nielsen P.H."/>
            <person name="Dueholm M.S."/>
            <person name="Pronk J.T."/>
            <person name="Van Loosdrecht M.C.M."/>
        </authorList>
    </citation>
    <scope>NUCLEOTIDE SEQUENCE [LARGE SCALE GENOMIC DNA]</scope>
    <source>
        <strain evidence="2">GalUA</strain>
    </source>
</reference>
<evidence type="ECO:0000256" key="1">
    <source>
        <dbReference type="SAM" id="MobiDB-lite"/>
    </source>
</evidence>
<dbReference type="AlphaFoldDB" id="A0A7V7QK45"/>
<organism evidence="2 3">
    <name type="scientific">Candidatus Galacturonatibacter soehngenii</name>
    <dbReference type="NCBI Taxonomy" id="2307010"/>
    <lineage>
        <taxon>Bacteria</taxon>
        <taxon>Bacillati</taxon>
        <taxon>Bacillota</taxon>
        <taxon>Clostridia</taxon>
        <taxon>Lachnospirales</taxon>
        <taxon>Lachnospiraceae</taxon>
        <taxon>Candidatus Galacturonatibacter</taxon>
    </lineage>
</organism>